<keyword evidence="2" id="KW-1185">Reference proteome</keyword>
<reference evidence="2" key="1">
    <citation type="journal article" date="2019" name="Int. J. Syst. Evol. Microbiol.">
        <title>The Global Catalogue of Microorganisms (GCM) 10K type strain sequencing project: providing services to taxonomists for standard genome sequencing and annotation.</title>
        <authorList>
            <consortium name="The Broad Institute Genomics Platform"/>
            <consortium name="The Broad Institute Genome Sequencing Center for Infectious Disease"/>
            <person name="Wu L."/>
            <person name="Ma J."/>
        </authorList>
    </citation>
    <scope>NUCLEOTIDE SEQUENCE [LARGE SCALE GENOMIC DNA]</scope>
    <source>
        <strain evidence="2">JCM 17440</strain>
    </source>
</reference>
<dbReference type="Proteomes" id="UP001501710">
    <property type="component" value="Unassembled WGS sequence"/>
</dbReference>
<proteinExistence type="predicted"/>
<sequence>MTAVADPFTIDDSLEGTDRYAADLRRVRFTFLDTDDNLTRDPIKFTIEAFQTATSRSAYDYVSFSSPIAWARCYRVSPEGPLRAYVRVMTRPIEPLVELDGWSGWEFRDGGLCEPTEEQIEKVPAMCTSTLLLFAVPVGSLHVPLDTPEELTVQDAAAAVAALVAVLNERVGPVLARLEGGR</sequence>
<dbReference type="EMBL" id="BAABAS010000004">
    <property type="protein sequence ID" value="GAA4225926.1"/>
    <property type="molecule type" value="Genomic_DNA"/>
</dbReference>
<evidence type="ECO:0000313" key="2">
    <source>
        <dbReference type="Proteomes" id="UP001501710"/>
    </source>
</evidence>
<gene>
    <name evidence="1" type="ORF">GCM10022254_09080</name>
</gene>
<comment type="caution">
    <text evidence="1">The sequence shown here is derived from an EMBL/GenBank/DDBJ whole genome shotgun (WGS) entry which is preliminary data.</text>
</comment>
<name>A0ABP8BTK4_9ACTN</name>
<organism evidence="1 2">
    <name type="scientific">Actinomadura meridiana</name>
    <dbReference type="NCBI Taxonomy" id="559626"/>
    <lineage>
        <taxon>Bacteria</taxon>
        <taxon>Bacillati</taxon>
        <taxon>Actinomycetota</taxon>
        <taxon>Actinomycetes</taxon>
        <taxon>Streptosporangiales</taxon>
        <taxon>Thermomonosporaceae</taxon>
        <taxon>Actinomadura</taxon>
    </lineage>
</organism>
<accession>A0ABP8BTK4</accession>
<evidence type="ECO:0000313" key="1">
    <source>
        <dbReference type="EMBL" id="GAA4225926.1"/>
    </source>
</evidence>
<protein>
    <submittedName>
        <fullName evidence="1">Uncharacterized protein</fullName>
    </submittedName>
</protein>